<organism evidence="1 2">
    <name type="scientific">Enhygromyxa salina</name>
    <dbReference type="NCBI Taxonomy" id="215803"/>
    <lineage>
        <taxon>Bacteria</taxon>
        <taxon>Pseudomonadati</taxon>
        <taxon>Myxococcota</taxon>
        <taxon>Polyangia</taxon>
        <taxon>Nannocystales</taxon>
        <taxon>Nannocystaceae</taxon>
        <taxon>Enhygromyxa</taxon>
    </lineage>
</organism>
<comment type="caution">
    <text evidence="1">The sequence shown here is derived from an EMBL/GenBank/DDBJ whole genome shotgun (WGS) entry which is preliminary data.</text>
</comment>
<dbReference type="AlphaFoldDB" id="A0A2S9YKR9"/>
<evidence type="ECO:0000313" key="1">
    <source>
        <dbReference type="EMBL" id="PRQ05642.1"/>
    </source>
</evidence>
<dbReference type="InterPro" id="IPR029024">
    <property type="entry name" value="TerB-like"/>
</dbReference>
<accession>A0A2S9YKR9</accession>
<gene>
    <name evidence="1" type="ORF">ENSA7_45320</name>
</gene>
<dbReference type="CDD" id="cd07177">
    <property type="entry name" value="terB_like"/>
    <property type="match status" value="1"/>
</dbReference>
<reference evidence="1 2" key="1">
    <citation type="submission" date="2018-03" db="EMBL/GenBank/DDBJ databases">
        <title>Draft Genome Sequences of the Obligatory Marine Myxobacteria Enhygromyxa salina SWB007.</title>
        <authorList>
            <person name="Poehlein A."/>
            <person name="Moghaddam J.A."/>
            <person name="Harms H."/>
            <person name="Alanjari M."/>
            <person name="Koenig G.M."/>
            <person name="Daniel R."/>
            <person name="Schaeberle T.F."/>
        </authorList>
    </citation>
    <scope>NUCLEOTIDE SEQUENCE [LARGE SCALE GENOMIC DNA]</scope>
    <source>
        <strain evidence="1 2">SWB007</strain>
    </source>
</reference>
<dbReference type="SUPFAM" id="SSF158682">
    <property type="entry name" value="TerB-like"/>
    <property type="match status" value="1"/>
</dbReference>
<name>A0A2S9YKR9_9BACT</name>
<sequence length="107" mass="12468">MPASLPREDRLRLMKFVCSFAWADLEVQDAERDFVGAMIETLKLEDDRKLIEGWLRHPPPPEEVDPTDVPREHREMFLDAVRRLVAADDRIDPQEAETLALFEQLLV</sequence>
<dbReference type="Proteomes" id="UP000238823">
    <property type="component" value="Unassembled WGS sequence"/>
</dbReference>
<dbReference type="RefSeq" id="WP_244923878.1">
    <property type="nucleotide sequence ID" value="NZ_PVNL01000092.1"/>
</dbReference>
<proteinExistence type="predicted"/>
<dbReference type="EMBL" id="PVNL01000092">
    <property type="protein sequence ID" value="PRQ05642.1"/>
    <property type="molecule type" value="Genomic_DNA"/>
</dbReference>
<evidence type="ECO:0000313" key="2">
    <source>
        <dbReference type="Proteomes" id="UP000238823"/>
    </source>
</evidence>
<dbReference type="Gene3D" id="1.10.3680.10">
    <property type="entry name" value="TerB-like"/>
    <property type="match status" value="1"/>
</dbReference>
<protein>
    <submittedName>
        <fullName evidence="1">Tellurite resistance protein TerB</fullName>
    </submittedName>
</protein>